<keyword evidence="8" id="KW-0333">Golgi apparatus</keyword>
<dbReference type="PANTHER" id="PTHR11214:SF364">
    <property type="entry name" value="HEXOSYLTRANSFERASE"/>
    <property type="match status" value="1"/>
</dbReference>
<keyword evidence="9" id="KW-0472">Membrane</keyword>
<organism evidence="11 12">
    <name type="scientific">Syphacia muris</name>
    <dbReference type="NCBI Taxonomy" id="451379"/>
    <lineage>
        <taxon>Eukaryota</taxon>
        <taxon>Metazoa</taxon>
        <taxon>Ecdysozoa</taxon>
        <taxon>Nematoda</taxon>
        <taxon>Chromadorea</taxon>
        <taxon>Rhabditida</taxon>
        <taxon>Spirurina</taxon>
        <taxon>Oxyuridomorpha</taxon>
        <taxon>Oxyuroidea</taxon>
        <taxon>Oxyuridae</taxon>
        <taxon>Syphacia</taxon>
    </lineage>
</organism>
<comment type="similarity">
    <text evidence="2">Belongs to the glycosyltransferase 31 family.</text>
</comment>
<feature type="compositionally biased region" description="Basic and acidic residues" evidence="10">
    <location>
        <begin position="131"/>
        <end position="141"/>
    </location>
</feature>
<keyword evidence="5" id="KW-0812">Transmembrane</keyword>
<feature type="region of interest" description="Disordered" evidence="10">
    <location>
        <begin position="125"/>
        <end position="154"/>
    </location>
</feature>
<dbReference type="InterPro" id="IPR002659">
    <property type="entry name" value="Glyco_trans_31"/>
</dbReference>
<evidence type="ECO:0000256" key="2">
    <source>
        <dbReference type="ARBA" id="ARBA00008661"/>
    </source>
</evidence>
<dbReference type="InterPro" id="IPR005312">
    <property type="entry name" value="DUF1759"/>
</dbReference>
<evidence type="ECO:0000256" key="1">
    <source>
        <dbReference type="ARBA" id="ARBA00004323"/>
    </source>
</evidence>
<dbReference type="Pfam" id="PF01762">
    <property type="entry name" value="Galactosyl_T"/>
    <property type="match status" value="1"/>
</dbReference>
<evidence type="ECO:0000256" key="4">
    <source>
        <dbReference type="ARBA" id="ARBA00022679"/>
    </source>
</evidence>
<sequence>MSGGIRKGINPTLRSLKKLMKKTPVLPMVEDESTTEIVYKKYLGEANKILQRMKGTVAHLEKQSKAWQKLITTLQGEGLDDEEKLYGEMTEDPEGMLQTTEEARRVISDLKLDIRSIERIRGLNNKVSSSKTDESTNRIRDQNPSGRRSHLSASEDLPELVMPTFDGKSEEWPIFWSYFEWKIGFTTMDPADKLARLRSGLKGSAKDSVREFAIIAENYPKVVLRMSRRPETNHQWVPEDITKEFAFHRDELDFGSIAWDKLYINRYNWTIVNPEFCRKRYPNVTTLLFIYTAPNHFQQRNLYRSMYGDRFYEQFGIVALFPLGIPSNSSLQHQILVESLKYGDIIQQSFYDAYETLTYKGLMWLQFVKENCNEINYAIKMDDDAVLNVYKMLPFLNSQIPNSPFYNSGRKAVFGSVMTFYPVNRDISSKWYTSRKEYGEDVFEIFCKGFMYVISGPLIPDILKSAENATFFKLEDVYITGLLAKDVPDIMYVDLTNYTSRYGYQEYREMFTDETIIAIGALETEQDNIDKKTSFKRE</sequence>
<evidence type="ECO:0000256" key="6">
    <source>
        <dbReference type="ARBA" id="ARBA00022968"/>
    </source>
</evidence>
<evidence type="ECO:0000256" key="9">
    <source>
        <dbReference type="ARBA" id="ARBA00023136"/>
    </source>
</evidence>
<dbReference type="PANTHER" id="PTHR11214">
    <property type="entry name" value="BETA-1,3-N-ACETYLGLUCOSAMINYLTRANSFERASE"/>
    <property type="match status" value="1"/>
</dbReference>
<keyword evidence="6" id="KW-0735">Signal-anchor</keyword>
<dbReference type="GO" id="GO:0016758">
    <property type="term" value="F:hexosyltransferase activity"/>
    <property type="evidence" value="ECO:0007669"/>
    <property type="project" value="InterPro"/>
</dbReference>
<evidence type="ECO:0000256" key="3">
    <source>
        <dbReference type="ARBA" id="ARBA00022676"/>
    </source>
</evidence>
<dbReference type="GO" id="GO:0006493">
    <property type="term" value="P:protein O-linked glycosylation"/>
    <property type="evidence" value="ECO:0007669"/>
    <property type="project" value="TreeGrafter"/>
</dbReference>
<keyword evidence="7" id="KW-1133">Transmembrane helix</keyword>
<accession>A0A0N5APK6</accession>
<evidence type="ECO:0000313" key="11">
    <source>
        <dbReference type="Proteomes" id="UP000046393"/>
    </source>
</evidence>
<proteinExistence type="inferred from homology"/>
<evidence type="ECO:0000313" key="12">
    <source>
        <dbReference type="WBParaSite" id="SMUV_0000658601-mRNA-1"/>
    </source>
</evidence>
<comment type="subcellular location">
    <subcellularLocation>
        <location evidence="1">Golgi apparatus membrane</location>
        <topology evidence="1">Single-pass type II membrane protein</topology>
    </subcellularLocation>
</comment>
<reference evidence="12" key="1">
    <citation type="submission" date="2017-02" db="UniProtKB">
        <authorList>
            <consortium name="WormBaseParasite"/>
        </authorList>
    </citation>
    <scope>IDENTIFICATION</scope>
</reference>
<dbReference type="GO" id="GO:0000139">
    <property type="term" value="C:Golgi membrane"/>
    <property type="evidence" value="ECO:0007669"/>
    <property type="project" value="UniProtKB-SubCell"/>
</dbReference>
<evidence type="ECO:0000256" key="7">
    <source>
        <dbReference type="ARBA" id="ARBA00022989"/>
    </source>
</evidence>
<keyword evidence="11" id="KW-1185">Reference proteome</keyword>
<evidence type="ECO:0000256" key="5">
    <source>
        <dbReference type="ARBA" id="ARBA00022692"/>
    </source>
</evidence>
<dbReference type="STRING" id="451379.A0A0N5APK6"/>
<dbReference type="WBParaSite" id="SMUV_0000658601-mRNA-1">
    <property type="protein sequence ID" value="SMUV_0000658601-mRNA-1"/>
    <property type="gene ID" value="SMUV_0000658601"/>
</dbReference>
<keyword evidence="4" id="KW-0808">Transferase</keyword>
<evidence type="ECO:0000256" key="10">
    <source>
        <dbReference type="SAM" id="MobiDB-lite"/>
    </source>
</evidence>
<evidence type="ECO:0000256" key="8">
    <source>
        <dbReference type="ARBA" id="ARBA00023034"/>
    </source>
</evidence>
<dbReference type="AlphaFoldDB" id="A0A0N5APK6"/>
<name>A0A0N5APK6_9BILA</name>
<dbReference type="Gene3D" id="3.90.550.50">
    <property type="match status" value="1"/>
</dbReference>
<protein>
    <submittedName>
        <fullName evidence="12">Hexosyltransferase</fullName>
    </submittedName>
</protein>
<keyword evidence="3" id="KW-0328">Glycosyltransferase</keyword>
<dbReference type="Pfam" id="PF03564">
    <property type="entry name" value="DUF1759"/>
    <property type="match status" value="1"/>
</dbReference>
<dbReference type="Proteomes" id="UP000046393">
    <property type="component" value="Unplaced"/>
</dbReference>